<comment type="caution">
    <text evidence="1">The sequence shown here is derived from an EMBL/GenBank/DDBJ whole genome shotgun (WGS) entry which is preliminary data.</text>
</comment>
<name>A0ABX0Q5L6_9GAMM</name>
<organism evidence="1 2">
    <name type="scientific">Luteibacter jiangsuensis</name>
    <dbReference type="NCBI Taxonomy" id="637577"/>
    <lineage>
        <taxon>Bacteria</taxon>
        <taxon>Pseudomonadati</taxon>
        <taxon>Pseudomonadota</taxon>
        <taxon>Gammaproteobacteria</taxon>
        <taxon>Lysobacterales</taxon>
        <taxon>Rhodanobacteraceae</taxon>
        <taxon>Luteibacter</taxon>
    </lineage>
</organism>
<dbReference type="Proteomes" id="UP001429601">
    <property type="component" value="Unassembled WGS sequence"/>
</dbReference>
<evidence type="ECO:0000313" key="1">
    <source>
        <dbReference type="EMBL" id="NID05091.1"/>
    </source>
</evidence>
<proteinExistence type="predicted"/>
<sequence length="115" mass="12374">MLALAALWPGAVLSNQQREMTLSEKVESSDLVLMASIVAVGGGECLGMHRCARLNVATTLKGTGPVDMAVLFDGPIAEENPLCCEVGQTYLFFLKRTKGSYFQSTNGPFGIYRVN</sequence>
<protein>
    <recommendedName>
        <fullName evidence="3">Secreted protein</fullName>
    </recommendedName>
</protein>
<reference evidence="1 2" key="1">
    <citation type="journal article" date="2011" name="Curr. Microbiol.">
        <title>Luteibacter jiangsuensis sp. nov.: a methamidophos-degrading bacterium isolated from a methamidophos-manufacturing factory.</title>
        <authorList>
            <person name="Wang L."/>
            <person name="Wang G.L."/>
            <person name="Li S.P."/>
            <person name="Jiang J.D."/>
        </authorList>
    </citation>
    <scope>NUCLEOTIDE SEQUENCE [LARGE SCALE GENOMIC DNA]</scope>
    <source>
        <strain evidence="1 2">CGMCC 1.10133</strain>
    </source>
</reference>
<gene>
    <name evidence="1" type="ORF">HBF26_09350</name>
</gene>
<dbReference type="RefSeq" id="WP_167125269.1">
    <property type="nucleotide sequence ID" value="NZ_JAAQQR010000003.1"/>
</dbReference>
<evidence type="ECO:0008006" key="3">
    <source>
        <dbReference type="Google" id="ProtNLM"/>
    </source>
</evidence>
<keyword evidence="2" id="KW-1185">Reference proteome</keyword>
<accession>A0ABX0Q5L6</accession>
<dbReference type="EMBL" id="JAAQQR010000003">
    <property type="protein sequence ID" value="NID05091.1"/>
    <property type="molecule type" value="Genomic_DNA"/>
</dbReference>
<evidence type="ECO:0000313" key="2">
    <source>
        <dbReference type="Proteomes" id="UP001429601"/>
    </source>
</evidence>